<dbReference type="InterPro" id="IPR026256">
    <property type="entry name" value="TfoX-like_gammaprotbact"/>
</dbReference>
<dbReference type="PANTHER" id="PTHR36121:SF1">
    <property type="entry name" value="PROTEIN SXY"/>
    <property type="match status" value="1"/>
</dbReference>
<proteinExistence type="predicted"/>
<gene>
    <name evidence="3" type="ORF">LZL92_09500</name>
</gene>
<dbReference type="Pfam" id="PF04994">
    <property type="entry name" value="TfoX_C"/>
    <property type="match status" value="1"/>
</dbReference>
<organism evidence="3 4">
    <name type="scientific">Actinobacillus suis</name>
    <dbReference type="NCBI Taxonomy" id="716"/>
    <lineage>
        <taxon>Bacteria</taxon>
        <taxon>Pseudomonadati</taxon>
        <taxon>Pseudomonadota</taxon>
        <taxon>Gammaproteobacteria</taxon>
        <taxon>Pasteurellales</taxon>
        <taxon>Pasteurellaceae</taxon>
        <taxon>Actinobacillus</taxon>
    </lineage>
</organism>
<accession>A0ABT1WWQ2</accession>
<evidence type="ECO:0000259" key="2">
    <source>
        <dbReference type="Pfam" id="PF04994"/>
    </source>
</evidence>
<evidence type="ECO:0000259" key="1">
    <source>
        <dbReference type="Pfam" id="PF04993"/>
    </source>
</evidence>
<dbReference type="GeneID" id="34292488"/>
<evidence type="ECO:0000313" key="3">
    <source>
        <dbReference type="EMBL" id="MCQ9630518.1"/>
    </source>
</evidence>
<comment type="caution">
    <text evidence="3">The sequence shown here is derived from an EMBL/GenBank/DDBJ whole genome shotgun (WGS) entry which is preliminary data.</text>
</comment>
<name>A0ABT1WWQ2_ACTSU</name>
<dbReference type="PIRSF" id="PIRSF028788">
    <property type="entry name" value="TfoX_Sxy"/>
    <property type="match status" value="1"/>
</dbReference>
<dbReference type="InterPro" id="IPR047525">
    <property type="entry name" value="TfoX-like"/>
</dbReference>
<dbReference type="InterPro" id="IPR007076">
    <property type="entry name" value="TfoX_N"/>
</dbReference>
<dbReference type="RefSeq" id="WP_015674037.1">
    <property type="nucleotide sequence ID" value="NZ_JAJUOY010000011.1"/>
</dbReference>
<dbReference type="PANTHER" id="PTHR36121">
    <property type="entry name" value="PROTEIN SXY"/>
    <property type="match status" value="1"/>
</dbReference>
<dbReference type="InterPro" id="IPR007077">
    <property type="entry name" value="TfoX_C"/>
</dbReference>
<dbReference type="SUPFAM" id="SSF159894">
    <property type="entry name" value="YgaC/TfoX-N like"/>
    <property type="match status" value="1"/>
</dbReference>
<dbReference type="Pfam" id="PF04993">
    <property type="entry name" value="TfoX_N"/>
    <property type="match status" value="1"/>
</dbReference>
<dbReference type="Proteomes" id="UP001206331">
    <property type="component" value="Unassembled WGS sequence"/>
</dbReference>
<dbReference type="EMBL" id="JAJUPA010000010">
    <property type="protein sequence ID" value="MCQ9630518.1"/>
    <property type="molecule type" value="Genomic_DNA"/>
</dbReference>
<dbReference type="Gene3D" id="3.30.1460.30">
    <property type="entry name" value="YgaC/TfoX-N like chaperone"/>
    <property type="match status" value="1"/>
</dbReference>
<reference evidence="3 4" key="1">
    <citation type="submission" date="2021-12" db="EMBL/GenBank/DDBJ databases">
        <title>Identification and characterization of A. suis stains in western Canada.</title>
        <authorList>
            <person name="Kulathunga D.G.R.S."/>
            <person name="De Oliveira Costa M."/>
        </authorList>
    </citation>
    <scope>NUCLEOTIDE SEQUENCE [LARGE SCALE GENOMIC DNA]</scope>
    <source>
        <strain evidence="3 4">18_292</strain>
    </source>
</reference>
<sequence>MKYTTKELERLKALLSPLGEVTFKPYFSFLGIFKNDTMFALYKDQHLYVRKSAQYLEEITQTISIHFLVDRHINCRSKIFYLLPSSILNNLQTYSHWITSAIHEYQQSKAKIENQNQNKIRMLPNLNISIERLLAKVGIYTVTDLKATGAINVFVRLIQQGLEATALLLFKLYSAIQYKYIYMLTEQEKQNLLIEADNALYQAGLRKRFMLCVK</sequence>
<evidence type="ECO:0000313" key="4">
    <source>
        <dbReference type="Proteomes" id="UP001206331"/>
    </source>
</evidence>
<protein>
    <submittedName>
        <fullName evidence="3">TfoX/Sxy family DNA transformation protein</fullName>
    </submittedName>
</protein>
<dbReference type="Gene3D" id="1.10.150.20">
    <property type="entry name" value="5' to 3' exonuclease, C-terminal subdomain"/>
    <property type="match status" value="1"/>
</dbReference>
<feature type="domain" description="TfoX C-terminal" evidence="2">
    <location>
        <begin position="117"/>
        <end position="193"/>
    </location>
</feature>
<feature type="domain" description="TfoX N-terminal" evidence="1">
    <location>
        <begin position="14"/>
        <end position="103"/>
    </location>
</feature>
<keyword evidence="4" id="KW-1185">Reference proteome</keyword>